<reference evidence="2 3" key="1">
    <citation type="journal article" date="2013" name="Chin. Sci. Bull.">
        <title>Genome survey uncovers the secrets of sex and lifestyle in caterpillar fungus.</title>
        <authorList>
            <person name="Hu X."/>
            <person name="Zhang Y."/>
            <person name="Xiao G."/>
            <person name="Zheng P."/>
            <person name="Xia Y."/>
            <person name="Zhang X."/>
            <person name="St Leger R.J."/>
            <person name="Liu X."/>
            <person name="Wang C."/>
        </authorList>
    </citation>
    <scope>NUCLEOTIDE SEQUENCE [LARGE SCALE GENOMIC DNA]</scope>
    <source>
        <strain evidence="3">Co18 / CGMCC 3.14243</strain>
        <tissue evidence="2">Fruit-body</tissue>
    </source>
</reference>
<feature type="region of interest" description="Disordered" evidence="1">
    <location>
        <begin position="151"/>
        <end position="178"/>
    </location>
</feature>
<feature type="compositionally biased region" description="Low complexity" evidence="1">
    <location>
        <begin position="1054"/>
        <end position="1067"/>
    </location>
</feature>
<dbReference type="SUPFAM" id="SSF55753">
    <property type="entry name" value="Actin depolymerizing proteins"/>
    <property type="match status" value="1"/>
</dbReference>
<feature type="region of interest" description="Disordered" evidence="1">
    <location>
        <begin position="826"/>
        <end position="900"/>
    </location>
</feature>
<protein>
    <submittedName>
        <fullName evidence="2">Prolipoprotein diacylglyceryl transferase</fullName>
    </submittedName>
</protein>
<organism evidence="2 3">
    <name type="scientific">Ophiocordyceps sinensis (strain Co18 / CGMCC 3.14243)</name>
    <name type="common">Yarsagumba caterpillar fungus</name>
    <name type="synonym">Hirsutella sinensis</name>
    <dbReference type="NCBI Taxonomy" id="911162"/>
    <lineage>
        <taxon>Eukaryota</taxon>
        <taxon>Fungi</taxon>
        <taxon>Dikarya</taxon>
        <taxon>Ascomycota</taxon>
        <taxon>Pezizomycotina</taxon>
        <taxon>Sordariomycetes</taxon>
        <taxon>Hypocreomycetidae</taxon>
        <taxon>Hypocreales</taxon>
        <taxon>Ophiocordycipitaceae</taxon>
        <taxon>Ophiocordyceps</taxon>
    </lineage>
</organism>
<feature type="region of interest" description="Disordered" evidence="1">
    <location>
        <begin position="642"/>
        <end position="686"/>
    </location>
</feature>
<dbReference type="Proteomes" id="UP000019374">
    <property type="component" value="Unassembled WGS sequence"/>
</dbReference>
<dbReference type="HOGENOM" id="CLU_004392_0_0_1"/>
<feature type="compositionally biased region" description="Polar residues" evidence="1">
    <location>
        <begin position="220"/>
        <end position="229"/>
    </location>
</feature>
<feature type="compositionally biased region" description="Basic and acidic residues" evidence="1">
    <location>
        <begin position="495"/>
        <end position="506"/>
    </location>
</feature>
<evidence type="ECO:0000256" key="1">
    <source>
        <dbReference type="SAM" id="MobiDB-lite"/>
    </source>
</evidence>
<feature type="compositionally biased region" description="Low complexity" evidence="1">
    <location>
        <begin position="1037"/>
        <end position="1046"/>
    </location>
</feature>
<keyword evidence="2" id="KW-0808">Transferase</keyword>
<dbReference type="GO" id="GO:0016740">
    <property type="term" value="F:transferase activity"/>
    <property type="evidence" value="ECO:0007669"/>
    <property type="project" value="UniProtKB-KW"/>
</dbReference>
<dbReference type="AlphaFoldDB" id="T5AG75"/>
<dbReference type="Gene3D" id="3.40.20.10">
    <property type="entry name" value="Severin"/>
    <property type="match status" value="1"/>
</dbReference>
<feature type="region of interest" description="Disordered" evidence="1">
    <location>
        <begin position="375"/>
        <end position="546"/>
    </location>
</feature>
<sequence>MSLNGLDDPKIVEAHQAAASEPGGWFLLKYSERDAVELLSRGNGGVIEMRNAVSDYNETSPLYGFLKYRRRNVVVKHLPEDCSRLIQARVAVHFNAICERFSPYDTMFEIVSASELKDTKLSSACSLHAASCSTSSSTSSLRRRRLMEIAEEEEEEQRASKRQSVPDPDGDRPRSPAASSLIADPVALDSQLAASPEHAKFSAESTAELPTFTGLDDRPTSSAKSSDTGSIHPRPELFSSYSAPYGKPKVKLGPRPSLDVSGRPHTASSFRPISAIPAGFKLFGKGIKKAKGSKNLNALAAASAQGAIAGLNLELSADSIPEESLRPEGDTAVPGTSFDAPVDHATMSPPSSKKATVSPEKARLMKAMQLREKKKMLTLQPLTSTPPSVEASPENEAVPAVTSKDNVSKKKTGHQVVDELETNSIHTDSGDLPDTASLLTHADQKSDLTQSDSRPASPVAALSDADQSTKASSLSESTDETVRAKDDGSALGDEDATHETAPKVDMNDQVQPVDEGVPLADDSDSGLQGTAAGASGETRPHRVSENLLSTTASFPGDCEREDALVARSDIEVSRPTALNTNADTNAPHADSQAIFDSRAARNDVSQPVESAMATDADQVSTSNHDSVVTADIVLPPNAASVAPQQAAETTPTATLDEQTTAAQSHEGKVGEMETDSAPAGHPKHKGMIKPIRTDIIEHSRHTSRSEVNFSDDEELMDELQSATMQEAKPMLVAKTPVSATFSTGTIKGRTAPSAPNADTVRTVSNPVRGNLVVPTDVSQSSARSLSSGAAFLHQVTQQQQQGGNLVNKPNIGSSISQRIKALEKLSAASGDAGAPGTRERPSSTFFAVKKREPSRSPSVLERAHSLRRNTPESRPQSEESPSESGRISRRERSMSVTDRLSLFESPSATGISIVHRSASNTRRGRPESISVTAKIIRDPSQSLRAGFEPPKDPSEFSRLELKQSPLLVDHQKAVPEPTRAAAVEPPPERRSTSEERNKPSKSRQSSLSIVKDFIKERRRSVTSNQGDILEAPTAALPSRSPSRSPPVLQNSTFSPRLSIGSRRSSLSQDRQTVTSPPTGESYGDDGKSANGDKRQSRAGRFMRRLSTFSGSRSKNSPPGIAHTVAEESHEPVVPRPATTGSPTIVSYMGDVNVQFPDTLLWKRRNLSLDSQGFLILSALPAHCGRPAQGIKRYHLGEFRPPYIPDVEVQELPDSVVLDFVEGTSIQFACEDRAGQANVLSSEFRDTMAGDSFPNDT</sequence>
<keyword evidence="2" id="KW-0449">Lipoprotein</keyword>
<feature type="region of interest" description="Disordered" evidence="1">
    <location>
        <begin position="193"/>
        <end position="249"/>
    </location>
</feature>
<proteinExistence type="predicted"/>
<dbReference type="EMBL" id="KE652461">
    <property type="protein sequence ID" value="EQL01584.1"/>
    <property type="molecule type" value="Genomic_DNA"/>
</dbReference>
<feature type="compositionally biased region" description="Low complexity" evidence="1">
    <location>
        <begin position="642"/>
        <end position="654"/>
    </location>
</feature>
<feature type="compositionally biased region" description="Basic and acidic residues" evidence="1">
    <location>
        <begin position="986"/>
        <end position="998"/>
    </location>
</feature>
<dbReference type="eggNOG" id="ENOG502RYYT">
    <property type="taxonomic scope" value="Eukaryota"/>
</dbReference>
<feature type="region of interest" description="Disordered" evidence="1">
    <location>
        <begin position="341"/>
        <end position="361"/>
    </location>
</feature>
<feature type="compositionally biased region" description="Basic and acidic residues" evidence="1">
    <location>
        <begin position="861"/>
        <end position="877"/>
    </location>
</feature>
<accession>T5AG75</accession>
<dbReference type="InterPro" id="IPR029006">
    <property type="entry name" value="ADF-H/Gelsolin-like_dom_sf"/>
</dbReference>
<feature type="compositionally biased region" description="Polar residues" evidence="1">
    <location>
        <begin position="1106"/>
        <end position="1116"/>
    </location>
</feature>
<name>T5AG75_OPHSC</name>
<evidence type="ECO:0000313" key="3">
    <source>
        <dbReference type="Proteomes" id="UP000019374"/>
    </source>
</evidence>
<gene>
    <name evidence="2" type="ORF">OCS_02700</name>
</gene>
<dbReference type="OrthoDB" id="74412at2759"/>
<feature type="region of interest" description="Disordered" evidence="1">
    <location>
        <begin position="940"/>
        <end position="1138"/>
    </location>
</feature>
<feature type="compositionally biased region" description="Polar residues" evidence="1">
    <location>
        <begin position="465"/>
        <end position="476"/>
    </location>
</feature>
<feature type="compositionally biased region" description="Basic and acidic residues" evidence="1">
    <location>
        <begin position="949"/>
        <end position="961"/>
    </location>
</feature>
<feature type="compositionally biased region" description="Polar residues" evidence="1">
    <location>
        <begin position="1068"/>
        <end position="1078"/>
    </location>
</feature>
<evidence type="ECO:0000313" key="2">
    <source>
        <dbReference type="EMBL" id="EQL01584.1"/>
    </source>
</evidence>
<feature type="compositionally biased region" description="Basic and acidic residues" evidence="1">
    <location>
        <begin position="1084"/>
        <end position="1095"/>
    </location>
</feature>